<evidence type="ECO:0000256" key="2">
    <source>
        <dbReference type="ARBA" id="ARBA00023002"/>
    </source>
</evidence>
<dbReference type="InterPro" id="IPR051911">
    <property type="entry name" value="SDR_oxidoreductase"/>
</dbReference>
<dbReference type="RefSeq" id="WP_164212282.1">
    <property type="nucleotide sequence ID" value="NZ_JAAGSC010000044.1"/>
</dbReference>
<dbReference type="EMBL" id="JAAGSC010000044">
    <property type="protein sequence ID" value="NDY96896.1"/>
    <property type="molecule type" value="Genomic_DNA"/>
</dbReference>
<dbReference type="PANTHER" id="PTHR43976">
    <property type="entry name" value="SHORT CHAIN DEHYDROGENASE"/>
    <property type="match status" value="1"/>
</dbReference>
<dbReference type="PRINTS" id="PR00081">
    <property type="entry name" value="GDHRDH"/>
</dbReference>
<dbReference type="GO" id="GO:0016491">
    <property type="term" value="F:oxidoreductase activity"/>
    <property type="evidence" value="ECO:0007669"/>
    <property type="project" value="UniProtKB-KW"/>
</dbReference>
<dbReference type="Gene3D" id="3.40.50.720">
    <property type="entry name" value="NAD(P)-binding Rossmann-like Domain"/>
    <property type="match status" value="1"/>
</dbReference>
<reference evidence="3 4" key="1">
    <citation type="submission" date="2020-02" db="EMBL/GenBank/DDBJ databases">
        <authorList>
            <person name="Zhang X.-Y."/>
        </authorList>
    </citation>
    <scope>NUCLEOTIDE SEQUENCE [LARGE SCALE GENOMIC DNA]</scope>
    <source>
        <strain evidence="3 4">C33</strain>
    </source>
</reference>
<dbReference type="Proteomes" id="UP000484885">
    <property type="component" value="Unassembled WGS sequence"/>
</dbReference>
<gene>
    <name evidence="3" type="ORF">G3I74_14275</name>
</gene>
<dbReference type="AlphaFoldDB" id="A0A845V6V9"/>
<comment type="similarity">
    <text evidence="1">Belongs to the short-chain dehydrogenases/reductases (SDR) family.</text>
</comment>
<organism evidence="3 4">
    <name type="scientific">Wenzhouxiangella limi</name>
    <dbReference type="NCBI Taxonomy" id="2707351"/>
    <lineage>
        <taxon>Bacteria</taxon>
        <taxon>Pseudomonadati</taxon>
        <taxon>Pseudomonadota</taxon>
        <taxon>Gammaproteobacteria</taxon>
        <taxon>Chromatiales</taxon>
        <taxon>Wenzhouxiangellaceae</taxon>
        <taxon>Wenzhouxiangella</taxon>
    </lineage>
</organism>
<comment type="caution">
    <text evidence="3">The sequence shown here is derived from an EMBL/GenBank/DDBJ whole genome shotgun (WGS) entry which is preliminary data.</text>
</comment>
<dbReference type="InterPro" id="IPR002347">
    <property type="entry name" value="SDR_fam"/>
</dbReference>
<accession>A0A845V6V9</accession>
<dbReference type="PANTHER" id="PTHR43976:SF16">
    <property type="entry name" value="SHORT-CHAIN DEHYDROGENASE_REDUCTASE FAMILY PROTEIN"/>
    <property type="match status" value="1"/>
</dbReference>
<dbReference type="SUPFAM" id="SSF51735">
    <property type="entry name" value="NAD(P)-binding Rossmann-fold domains"/>
    <property type="match status" value="1"/>
</dbReference>
<name>A0A845V6V9_9GAMM</name>
<proteinExistence type="inferred from homology"/>
<keyword evidence="4" id="KW-1185">Reference proteome</keyword>
<evidence type="ECO:0000313" key="4">
    <source>
        <dbReference type="Proteomes" id="UP000484885"/>
    </source>
</evidence>
<evidence type="ECO:0000256" key="1">
    <source>
        <dbReference type="ARBA" id="ARBA00006484"/>
    </source>
</evidence>
<evidence type="ECO:0000313" key="3">
    <source>
        <dbReference type="EMBL" id="NDY96896.1"/>
    </source>
</evidence>
<dbReference type="Pfam" id="PF00106">
    <property type="entry name" value="adh_short"/>
    <property type="match status" value="1"/>
</dbReference>
<dbReference type="InterPro" id="IPR036291">
    <property type="entry name" value="NAD(P)-bd_dom_sf"/>
</dbReference>
<keyword evidence="2" id="KW-0560">Oxidoreductase</keyword>
<sequence>MRKCGSGLVINLSSIAGRLSAPFFGVYHASKWAVEGYSMALRGELACCGVDVVVVEPGPFATALFEVSPQPADADQRVADYPEVARTAYKSVGDAFDGMFNDPDTPTDPAMVVTEIIALIDTPAGRRPFRTVVGVDVGVRERNAAVEPFDRDVLEAFGMTEFSTLAQQNG</sequence>
<protein>
    <submittedName>
        <fullName evidence="3">SDR family NAD(P)-dependent oxidoreductase</fullName>
    </submittedName>
</protein>